<proteinExistence type="predicted"/>
<gene>
    <name evidence="5" type="primary">WBP11</name>
    <name evidence="5" type="ORF">Ciccas_002360</name>
</gene>
<feature type="region of interest" description="Disordered" evidence="3">
    <location>
        <begin position="1"/>
        <end position="36"/>
    </location>
</feature>
<dbReference type="Proteomes" id="UP001626550">
    <property type="component" value="Unassembled WGS sequence"/>
</dbReference>
<comment type="subcellular location">
    <subcellularLocation>
        <location evidence="1">Nucleus</location>
    </subcellularLocation>
</comment>
<accession>A0ABD2QHN4</accession>
<evidence type="ECO:0000313" key="5">
    <source>
        <dbReference type="EMBL" id="KAL3318965.1"/>
    </source>
</evidence>
<feature type="region of interest" description="Disordered" evidence="3">
    <location>
        <begin position="138"/>
        <end position="205"/>
    </location>
</feature>
<evidence type="ECO:0000259" key="4">
    <source>
        <dbReference type="Pfam" id="PF09429"/>
    </source>
</evidence>
<evidence type="ECO:0000313" key="6">
    <source>
        <dbReference type="Proteomes" id="UP001626550"/>
    </source>
</evidence>
<organism evidence="5 6">
    <name type="scientific">Cichlidogyrus casuarinus</name>
    <dbReference type="NCBI Taxonomy" id="1844966"/>
    <lineage>
        <taxon>Eukaryota</taxon>
        <taxon>Metazoa</taxon>
        <taxon>Spiralia</taxon>
        <taxon>Lophotrochozoa</taxon>
        <taxon>Platyhelminthes</taxon>
        <taxon>Monogenea</taxon>
        <taxon>Monopisthocotylea</taxon>
        <taxon>Dactylogyridea</taxon>
        <taxon>Ancyrocephalidae</taxon>
        <taxon>Cichlidogyrus</taxon>
    </lineage>
</organism>
<reference evidence="5 6" key="1">
    <citation type="submission" date="2024-11" db="EMBL/GenBank/DDBJ databases">
        <title>Adaptive evolution of stress response genes in parasites aligns with host niche diversity.</title>
        <authorList>
            <person name="Hahn C."/>
            <person name="Resl P."/>
        </authorList>
    </citation>
    <scope>NUCLEOTIDE SEQUENCE [LARGE SCALE GENOMIC DNA]</scope>
    <source>
        <strain evidence="5">EGGRZ-B1_66</strain>
        <tissue evidence="5">Body</tissue>
    </source>
</reference>
<dbReference type="GO" id="GO:0005634">
    <property type="term" value="C:nucleus"/>
    <property type="evidence" value="ECO:0007669"/>
    <property type="project" value="UniProtKB-SubCell"/>
</dbReference>
<keyword evidence="2" id="KW-0539">Nucleus</keyword>
<feature type="compositionally biased region" description="Polar residues" evidence="3">
    <location>
        <begin position="1"/>
        <end position="10"/>
    </location>
</feature>
<evidence type="ECO:0000256" key="1">
    <source>
        <dbReference type="ARBA" id="ARBA00004123"/>
    </source>
</evidence>
<protein>
    <submittedName>
        <fullName evidence="5">WW domain-binding protein 11</fullName>
    </submittedName>
</protein>
<keyword evidence="6" id="KW-1185">Reference proteome</keyword>
<dbReference type="PANTHER" id="PTHR13361">
    <property type="entry name" value="WW DOMAIN-BINDING PROTEIN 11"/>
    <property type="match status" value="1"/>
</dbReference>
<evidence type="ECO:0000256" key="2">
    <source>
        <dbReference type="ARBA" id="ARBA00023242"/>
    </source>
</evidence>
<sequence length="372" mass="41842">MGKRNLNATKSGRFMNPTDQSRKEARRRELKKNKKQRMAVRAAVLKSKDPTQLLEEAVSYDRQEYDPNVAAALNERVLQEKRKRLLETFDKLVHMYSKEDPEKYKELMNARTAYDKRRTDMMLYCEQVKLAQRVKTNDIPLPDLPPMPGASGSSLPGRGFLKVTSSTKVESSPRIKGRTPPGPPPGAPVDLSDSDSDEPSIGKQQIKFSEPLQMRNIPISGGFGNMLMPPLINPGFAMPYLMEDQVQTRIQKSVQLNYADPQTMIQSMPRTVAKTQLPQGQTQQTIEAKPKLKNLVADATRLVPTALKVRRVVKDSKGRTEAYGGVYHEGSTAHTVTSISKFGLAAHNRTQQAPVNKDDAYEEFMREMENIL</sequence>
<dbReference type="InterPro" id="IPR019007">
    <property type="entry name" value="Wbp11/ELF5/Saf1_N"/>
</dbReference>
<dbReference type="EMBL" id="JBJKFK010000184">
    <property type="protein sequence ID" value="KAL3318965.1"/>
    <property type="molecule type" value="Genomic_DNA"/>
</dbReference>
<comment type="caution">
    <text evidence="5">The sequence shown here is derived from an EMBL/GenBank/DDBJ whole genome shotgun (WGS) entry which is preliminary data.</text>
</comment>
<evidence type="ECO:0000256" key="3">
    <source>
        <dbReference type="SAM" id="MobiDB-lite"/>
    </source>
</evidence>
<name>A0ABD2QHN4_9PLAT</name>
<dbReference type="Pfam" id="PF09429">
    <property type="entry name" value="Wbp11"/>
    <property type="match status" value="1"/>
</dbReference>
<dbReference type="AlphaFoldDB" id="A0ABD2QHN4"/>
<feature type="domain" description="Wbp11/ELF5/Saf1 N-terminal" evidence="4">
    <location>
        <begin position="12"/>
        <end position="87"/>
    </location>
</feature>
<dbReference type="PANTHER" id="PTHR13361:SF1">
    <property type="entry name" value="WW DOMAIN-BINDING PROTEIN 11"/>
    <property type="match status" value="1"/>
</dbReference>